<feature type="domain" description="YdbS-like PH" evidence="2">
    <location>
        <begin position="442"/>
        <end position="516"/>
    </location>
</feature>
<dbReference type="PANTHER" id="PTHR34473:SF2">
    <property type="entry name" value="UPF0699 TRANSMEMBRANE PROTEIN YDBT"/>
    <property type="match status" value="1"/>
</dbReference>
<name>A0ABR7EWZ6_9FIRM</name>
<keyword evidence="4" id="KW-1185">Reference proteome</keyword>
<feature type="transmembrane region" description="Helical" evidence="1">
    <location>
        <begin position="254"/>
        <end position="273"/>
    </location>
</feature>
<feature type="transmembrane region" description="Helical" evidence="1">
    <location>
        <begin position="415"/>
        <end position="438"/>
    </location>
</feature>
<dbReference type="RefSeq" id="WP_186855819.1">
    <property type="nucleotide sequence ID" value="NZ_JACOOY010000008.1"/>
</dbReference>
<feature type="domain" description="YdbS-like PH" evidence="2">
    <location>
        <begin position="77"/>
        <end position="142"/>
    </location>
</feature>
<feature type="transmembrane region" description="Helical" evidence="1">
    <location>
        <begin position="384"/>
        <end position="403"/>
    </location>
</feature>
<feature type="domain" description="YdbS-like PH" evidence="2">
    <location>
        <begin position="282"/>
        <end position="339"/>
    </location>
</feature>
<keyword evidence="1" id="KW-0812">Transmembrane</keyword>
<protein>
    <submittedName>
        <fullName evidence="3">PH domain-containing protein</fullName>
    </submittedName>
</protein>
<evidence type="ECO:0000259" key="2">
    <source>
        <dbReference type="Pfam" id="PF03703"/>
    </source>
</evidence>
<keyword evidence="1" id="KW-0472">Membrane</keyword>
<dbReference type="Pfam" id="PF03703">
    <property type="entry name" value="bPH_2"/>
    <property type="match status" value="3"/>
</dbReference>
<evidence type="ECO:0000256" key="1">
    <source>
        <dbReference type="SAM" id="Phobius"/>
    </source>
</evidence>
<accession>A0ABR7EWZ6</accession>
<sequence length="523" mass="58999">METTETKFRNHISIVIERFGTIFIGIVIVLAGSALDDLKEIVKHMDNLKEYLADEFAGASLFLVLFLIALFWQLRRWAKTYISIQGQAIVIEKNTWNRKVQTIGIKHISNVNLSQNILEMMLGTCTVKLDTDSFSTADDTDVKLVLKKEKAEWFRQTVFAIMESEGNRSGAEVYAQDANHQTESGAYKETAGITDEENGKNITETTVTANVNDMIWHGVFAINLFAVLLAVGGIGGSVSKLLSGIQEGISGQNILEIISGWAVAFFIGATAVWDTVKDFIKYYQYQVTRKSDKIYISYGLLKKVSYVIPVKRIHGVTVRQTWIARIFKRYRVELINVGMGDDDEEKDAFFLLYQSHADVIEKMQKLLPEFAEAMKLPLQRQKKSVIFLKAIPAVIWAVALFVADRFAKEIIGSHFLWINLACVCGWLVVLVMLAGGYVTDAFACDKKSLAVSSGVFGRETTYMHYPQIQYFSFNQNIVAKKLRVVKGNAYLLASASDSRHDLPYMPEEAVEELKEYFLKKMVL</sequence>
<gene>
    <name evidence="3" type="ORF">H8S07_08085</name>
</gene>
<feature type="transmembrane region" description="Helical" evidence="1">
    <location>
        <begin position="55"/>
        <end position="74"/>
    </location>
</feature>
<feature type="transmembrane region" description="Helical" evidence="1">
    <location>
        <begin position="12"/>
        <end position="35"/>
    </location>
</feature>
<comment type="caution">
    <text evidence="3">The sequence shown here is derived from an EMBL/GenBank/DDBJ whole genome shotgun (WGS) entry which is preliminary data.</text>
</comment>
<dbReference type="Proteomes" id="UP000647235">
    <property type="component" value="Unassembled WGS sequence"/>
</dbReference>
<keyword evidence="1" id="KW-1133">Transmembrane helix</keyword>
<evidence type="ECO:0000313" key="4">
    <source>
        <dbReference type="Proteomes" id="UP000647235"/>
    </source>
</evidence>
<organism evidence="3 4">
    <name type="scientific">Dorea hominis</name>
    <dbReference type="NCBI Taxonomy" id="2763040"/>
    <lineage>
        <taxon>Bacteria</taxon>
        <taxon>Bacillati</taxon>
        <taxon>Bacillota</taxon>
        <taxon>Clostridia</taxon>
        <taxon>Lachnospirales</taxon>
        <taxon>Lachnospiraceae</taxon>
        <taxon>Dorea</taxon>
    </lineage>
</organism>
<dbReference type="EMBL" id="JACOOY010000008">
    <property type="protein sequence ID" value="MBC5665239.1"/>
    <property type="molecule type" value="Genomic_DNA"/>
</dbReference>
<evidence type="ECO:0000313" key="3">
    <source>
        <dbReference type="EMBL" id="MBC5665239.1"/>
    </source>
</evidence>
<proteinExistence type="predicted"/>
<dbReference type="PANTHER" id="PTHR34473">
    <property type="entry name" value="UPF0699 TRANSMEMBRANE PROTEIN YDBS"/>
    <property type="match status" value="1"/>
</dbReference>
<feature type="transmembrane region" description="Helical" evidence="1">
    <location>
        <begin position="214"/>
        <end position="234"/>
    </location>
</feature>
<reference evidence="3 4" key="1">
    <citation type="submission" date="2020-08" db="EMBL/GenBank/DDBJ databases">
        <title>Genome public.</title>
        <authorList>
            <person name="Liu C."/>
            <person name="Sun Q."/>
        </authorList>
    </citation>
    <scope>NUCLEOTIDE SEQUENCE [LARGE SCALE GENOMIC DNA]</scope>
    <source>
        <strain evidence="3 4">NSJ-36</strain>
    </source>
</reference>
<dbReference type="InterPro" id="IPR005182">
    <property type="entry name" value="YdbS-like_PH"/>
</dbReference>